<proteinExistence type="inferred from homology"/>
<comment type="similarity">
    <text evidence="2">In the C-terminal section; belongs to the transpeptidase family.</text>
</comment>
<dbReference type="GO" id="GO:0008955">
    <property type="term" value="F:peptidoglycan glycosyltransferase activity"/>
    <property type="evidence" value="ECO:0007669"/>
    <property type="project" value="UniProtKB-EC"/>
</dbReference>
<keyword evidence="17" id="KW-0812">Transmembrane</keyword>
<dbReference type="SUPFAM" id="SSF56601">
    <property type="entry name" value="beta-lactamase/transpeptidase-like"/>
    <property type="match status" value="1"/>
</dbReference>
<feature type="domain" description="Penicillin-binding protein transpeptidase" evidence="18">
    <location>
        <begin position="335"/>
        <end position="636"/>
    </location>
</feature>
<accession>A0A1F7GR51</accession>
<keyword evidence="17" id="KW-1133">Transmembrane helix</keyword>
<dbReference type="GO" id="GO:0009252">
    <property type="term" value="P:peptidoglycan biosynthetic process"/>
    <property type="evidence" value="ECO:0007669"/>
    <property type="project" value="UniProtKB-KW"/>
</dbReference>
<dbReference type="InterPro" id="IPR036950">
    <property type="entry name" value="PBP_transglycosylase"/>
</dbReference>
<keyword evidence="4" id="KW-1003">Cell membrane</keyword>
<dbReference type="Gene3D" id="1.10.3810.10">
    <property type="entry name" value="Biosynthetic peptidoglycan transglycosylase-like"/>
    <property type="match status" value="1"/>
</dbReference>
<evidence type="ECO:0000256" key="16">
    <source>
        <dbReference type="ARBA" id="ARBA00049902"/>
    </source>
</evidence>
<evidence type="ECO:0000259" key="19">
    <source>
        <dbReference type="Pfam" id="PF00912"/>
    </source>
</evidence>
<dbReference type="GO" id="GO:0030288">
    <property type="term" value="C:outer membrane-bounded periplasmic space"/>
    <property type="evidence" value="ECO:0007669"/>
    <property type="project" value="TreeGrafter"/>
</dbReference>
<feature type="domain" description="Glycosyl transferase family 51" evidence="19">
    <location>
        <begin position="72"/>
        <end position="247"/>
    </location>
</feature>
<keyword evidence="6" id="KW-0645">Protease</keyword>
<keyword evidence="12 17" id="KW-0472">Membrane</keyword>
<sequence length="749" mass="83466">MDQKIKDLHTQIKTKIDSSKHSKRIYFLLVALPILFICIFIYLYIFHDLPSPNSLKDYKVIPLSTHILDRNGKLLYEIFRDEKRTPVKIKDLPQHVKQATIAIEDKDFYKHGGVSVVGGMLRAAKDTLLKQRVQGGSTITQQLVKGALLSPERTIRRKLREIVLALWTETIFSKDEILELYLNQIPYGGAAYGIEEAAQAYFGKSAKQIKLSEAALLAGLPQAPSLYSPYLNPDLAKGRRDRVLKAMLEQKYIEKDTYDKAVKEKVFVQPQKQNIKAPHFVFYVKSQLEDLYGIKQVEEGGLQVTTTLDLKIQEASEKIMREELEKVEDLKVSNGAALVTRPPTGEILAMLGSVNYFASPSGAFNVTTAHRQPGSSIKPINYAIGIDRKLVTAATTFLDIPTCFFAAGQPIKYCPHNYDGTFHGASQLRFALGNSYNIPAVKMLAINGVENFVASASAFTIASFKDPKNYGLSLTLGGGEVTMIEMAQAFSAFPNRGTPKKLTSILEIKDKQGKTLYKFNDPNRVKNVDKPVSSPNYFAIQGKKAISQETAFIISHILLDNNARSTAFGPSSLLVIPKHTVSVKTGTTDDLKDNWTIGYTPNFLTAVWVGNNDNTPMNPYLTSGVTGAAPIWNKIMTYVLKDQPDLWPVKPPDVVGRQVCWETGNIMNKNPDGTESCKPRFEYLIKGTENVSNETRMEKTVVPVNRDTGKMTTVDDPAHEMKEKTIIRDKFSTYCSDCTPDFNVPTPIP</sequence>
<evidence type="ECO:0000256" key="2">
    <source>
        <dbReference type="ARBA" id="ARBA00007090"/>
    </source>
</evidence>
<evidence type="ECO:0000256" key="14">
    <source>
        <dbReference type="ARBA" id="ARBA00023316"/>
    </source>
</evidence>
<dbReference type="Gene3D" id="3.40.710.10">
    <property type="entry name" value="DD-peptidase/beta-lactamase superfamily"/>
    <property type="match status" value="1"/>
</dbReference>
<evidence type="ECO:0000259" key="18">
    <source>
        <dbReference type="Pfam" id="PF00905"/>
    </source>
</evidence>
<keyword evidence="13" id="KW-0511">Multifunctional enzyme</keyword>
<dbReference type="InterPro" id="IPR001264">
    <property type="entry name" value="Glyco_trans_51"/>
</dbReference>
<dbReference type="FunFam" id="1.10.3810.10:FF:000001">
    <property type="entry name" value="Penicillin-binding protein 1A"/>
    <property type="match status" value="1"/>
</dbReference>
<keyword evidence="14" id="KW-0961">Cell wall biogenesis/degradation</keyword>
<evidence type="ECO:0000256" key="6">
    <source>
        <dbReference type="ARBA" id="ARBA00022670"/>
    </source>
</evidence>
<keyword evidence="11" id="KW-0573">Peptidoglycan synthesis</keyword>
<comment type="catalytic activity">
    <reaction evidence="15">
        <text>Preferential cleavage: (Ac)2-L-Lys-D-Ala-|-D-Ala. Also transpeptidation of peptidyl-alanyl moieties that are N-acyl substituents of D-alanine.</text>
        <dbReference type="EC" id="3.4.16.4"/>
    </reaction>
</comment>
<dbReference type="GO" id="GO:0008658">
    <property type="term" value="F:penicillin binding"/>
    <property type="evidence" value="ECO:0007669"/>
    <property type="project" value="InterPro"/>
</dbReference>
<evidence type="ECO:0000256" key="5">
    <source>
        <dbReference type="ARBA" id="ARBA00022645"/>
    </source>
</evidence>
<dbReference type="GO" id="GO:0071555">
    <property type="term" value="P:cell wall organization"/>
    <property type="evidence" value="ECO:0007669"/>
    <property type="project" value="UniProtKB-KW"/>
</dbReference>
<keyword evidence="7" id="KW-0328">Glycosyltransferase</keyword>
<dbReference type="InterPro" id="IPR012338">
    <property type="entry name" value="Beta-lactam/transpept-like"/>
</dbReference>
<protein>
    <submittedName>
        <fullName evidence="20">Uncharacterized protein</fullName>
    </submittedName>
</protein>
<keyword evidence="5" id="KW-0121">Carboxypeptidase</keyword>
<evidence type="ECO:0000256" key="8">
    <source>
        <dbReference type="ARBA" id="ARBA00022679"/>
    </source>
</evidence>
<evidence type="ECO:0000313" key="21">
    <source>
        <dbReference type="Proteomes" id="UP000177026"/>
    </source>
</evidence>
<name>A0A1F7GR51_9BACT</name>
<keyword evidence="8" id="KW-0808">Transferase</keyword>
<organism evidence="20 21">
    <name type="scientific">Candidatus Roizmanbacteria bacterium RIFCSPHIGHO2_01_FULL_39_8</name>
    <dbReference type="NCBI Taxonomy" id="1802033"/>
    <lineage>
        <taxon>Bacteria</taxon>
        <taxon>Candidatus Roizmaniibacteriota</taxon>
    </lineage>
</organism>
<evidence type="ECO:0000256" key="17">
    <source>
        <dbReference type="SAM" id="Phobius"/>
    </source>
</evidence>
<comment type="similarity">
    <text evidence="3">In the N-terminal section; belongs to the glycosyltransferase 51 family.</text>
</comment>
<dbReference type="PANTHER" id="PTHR32282">
    <property type="entry name" value="BINDING PROTEIN TRANSPEPTIDASE, PUTATIVE-RELATED"/>
    <property type="match status" value="1"/>
</dbReference>
<evidence type="ECO:0000256" key="1">
    <source>
        <dbReference type="ARBA" id="ARBA00004236"/>
    </source>
</evidence>
<dbReference type="Proteomes" id="UP000177026">
    <property type="component" value="Unassembled WGS sequence"/>
</dbReference>
<dbReference type="GO" id="GO:0005886">
    <property type="term" value="C:plasma membrane"/>
    <property type="evidence" value="ECO:0007669"/>
    <property type="project" value="UniProtKB-SubCell"/>
</dbReference>
<dbReference type="Pfam" id="PF00912">
    <property type="entry name" value="Transgly"/>
    <property type="match status" value="1"/>
</dbReference>
<dbReference type="GO" id="GO:0008360">
    <property type="term" value="P:regulation of cell shape"/>
    <property type="evidence" value="ECO:0007669"/>
    <property type="project" value="UniProtKB-KW"/>
</dbReference>
<dbReference type="AlphaFoldDB" id="A0A1F7GR51"/>
<dbReference type="InterPro" id="IPR023346">
    <property type="entry name" value="Lysozyme-like_dom_sf"/>
</dbReference>
<evidence type="ECO:0000256" key="7">
    <source>
        <dbReference type="ARBA" id="ARBA00022676"/>
    </source>
</evidence>
<dbReference type="InterPro" id="IPR001460">
    <property type="entry name" value="PCN-bd_Tpept"/>
</dbReference>
<dbReference type="PANTHER" id="PTHR32282:SF11">
    <property type="entry name" value="PENICILLIN-BINDING PROTEIN 1B"/>
    <property type="match status" value="1"/>
</dbReference>
<keyword evidence="9" id="KW-0378">Hydrolase</keyword>
<evidence type="ECO:0000256" key="15">
    <source>
        <dbReference type="ARBA" id="ARBA00034000"/>
    </source>
</evidence>
<dbReference type="Pfam" id="PF00905">
    <property type="entry name" value="Transpeptidase"/>
    <property type="match status" value="1"/>
</dbReference>
<comment type="subcellular location">
    <subcellularLocation>
        <location evidence="1">Cell membrane</location>
    </subcellularLocation>
</comment>
<evidence type="ECO:0000256" key="9">
    <source>
        <dbReference type="ARBA" id="ARBA00022801"/>
    </source>
</evidence>
<evidence type="ECO:0000256" key="3">
    <source>
        <dbReference type="ARBA" id="ARBA00007739"/>
    </source>
</evidence>
<reference evidence="20 21" key="1">
    <citation type="journal article" date="2016" name="Nat. Commun.">
        <title>Thousands of microbial genomes shed light on interconnected biogeochemical processes in an aquifer system.</title>
        <authorList>
            <person name="Anantharaman K."/>
            <person name="Brown C.T."/>
            <person name="Hug L.A."/>
            <person name="Sharon I."/>
            <person name="Castelle C.J."/>
            <person name="Probst A.J."/>
            <person name="Thomas B.C."/>
            <person name="Singh A."/>
            <person name="Wilkins M.J."/>
            <person name="Karaoz U."/>
            <person name="Brodie E.L."/>
            <person name="Williams K.H."/>
            <person name="Hubbard S.S."/>
            <person name="Banfield J.F."/>
        </authorList>
    </citation>
    <scope>NUCLEOTIDE SEQUENCE [LARGE SCALE GENOMIC DNA]</scope>
</reference>
<feature type="transmembrane region" description="Helical" evidence="17">
    <location>
        <begin position="25"/>
        <end position="45"/>
    </location>
</feature>
<evidence type="ECO:0000313" key="20">
    <source>
        <dbReference type="EMBL" id="OGK21325.1"/>
    </source>
</evidence>
<dbReference type="SUPFAM" id="SSF53955">
    <property type="entry name" value="Lysozyme-like"/>
    <property type="match status" value="1"/>
</dbReference>
<dbReference type="GO" id="GO:0009002">
    <property type="term" value="F:serine-type D-Ala-D-Ala carboxypeptidase activity"/>
    <property type="evidence" value="ECO:0007669"/>
    <property type="project" value="UniProtKB-EC"/>
</dbReference>
<evidence type="ECO:0000256" key="10">
    <source>
        <dbReference type="ARBA" id="ARBA00022960"/>
    </source>
</evidence>
<keyword evidence="10" id="KW-0133">Cell shape</keyword>
<dbReference type="InterPro" id="IPR050396">
    <property type="entry name" value="Glycosyltr_51/Transpeptidase"/>
</dbReference>
<comment type="caution">
    <text evidence="20">The sequence shown here is derived from an EMBL/GenBank/DDBJ whole genome shotgun (WGS) entry which is preliminary data.</text>
</comment>
<evidence type="ECO:0000256" key="4">
    <source>
        <dbReference type="ARBA" id="ARBA00022475"/>
    </source>
</evidence>
<gene>
    <name evidence="20" type="ORF">A2866_01270</name>
</gene>
<evidence type="ECO:0000256" key="11">
    <source>
        <dbReference type="ARBA" id="ARBA00022984"/>
    </source>
</evidence>
<dbReference type="GO" id="GO:0006508">
    <property type="term" value="P:proteolysis"/>
    <property type="evidence" value="ECO:0007669"/>
    <property type="project" value="UniProtKB-KW"/>
</dbReference>
<evidence type="ECO:0000256" key="12">
    <source>
        <dbReference type="ARBA" id="ARBA00023136"/>
    </source>
</evidence>
<evidence type="ECO:0000256" key="13">
    <source>
        <dbReference type="ARBA" id="ARBA00023268"/>
    </source>
</evidence>
<comment type="catalytic activity">
    <reaction evidence="16">
        <text>[GlcNAc-(1-&gt;4)-Mur2Ac(oyl-L-Ala-gamma-D-Glu-L-Lys-D-Ala-D-Ala)](n)-di-trans,octa-cis-undecaprenyl diphosphate + beta-D-GlcNAc-(1-&gt;4)-Mur2Ac(oyl-L-Ala-gamma-D-Glu-L-Lys-D-Ala-D-Ala)-di-trans,octa-cis-undecaprenyl diphosphate = [GlcNAc-(1-&gt;4)-Mur2Ac(oyl-L-Ala-gamma-D-Glu-L-Lys-D-Ala-D-Ala)](n+1)-di-trans,octa-cis-undecaprenyl diphosphate + di-trans,octa-cis-undecaprenyl diphosphate + H(+)</text>
        <dbReference type="Rhea" id="RHEA:23708"/>
        <dbReference type="Rhea" id="RHEA-COMP:9602"/>
        <dbReference type="Rhea" id="RHEA-COMP:9603"/>
        <dbReference type="ChEBI" id="CHEBI:15378"/>
        <dbReference type="ChEBI" id="CHEBI:58405"/>
        <dbReference type="ChEBI" id="CHEBI:60033"/>
        <dbReference type="ChEBI" id="CHEBI:78435"/>
        <dbReference type="EC" id="2.4.99.28"/>
    </reaction>
</comment>
<dbReference type="EMBL" id="MFZI01000019">
    <property type="protein sequence ID" value="OGK21325.1"/>
    <property type="molecule type" value="Genomic_DNA"/>
</dbReference>